<comment type="similarity">
    <text evidence="1">Belongs to the universal ribosomal protein uS7 family.</text>
</comment>
<evidence type="ECO:0000256" key="5">
    <source>
        <dbReference type="ARBA" id="ARBA00023274"/>
    </source>
</evidence>
<geneLocation type="chloroplast" evidence="8"/>
<reference evidence="8" key="2">
    <citation type="journal article" date="2019" name="Mol. Phylogenet. Evol.">
        <title>Reassessment of the classification of bryopsidales (chlorophyta) based on chloroplast phylogenomic analyses.</title>
        <authorList>
            <person name="Cremen M.C."/>
            <person name="Leliaert F."/>
            <person name="West J."/>
            <person name="Lam D.W."/>
            <person name="Shimada S."/>
            <person name="Lopez-Bautista J.M."/>
            <person name="Verbruggen H."/>
        </authorList>
    </citation>
    <scope>NUCLEOTIDE SEQUENCE</scope>
</reference>
<evidence type="ECO:0000259" key="7">
    <source>
        <dbReference type="Pfam" id="PF00177"/>
    </source>
</evidence>
<organism evidence="8">
    <name type="scientific">Pseudochlorodesmis sp. HV01306a</name>
    <dbReference type="NCBI Taxonomy" id="2358488"/>
    <lineage>
        <taxon>Eukaryota</taxon>
        <taxon>Viridiplantae</taxon>
        <taxon>Chlorophyta</taxon>
        <taxon>core chlorophytes</taxon>
        <taxon>Ulvophyceae</taxon>
        <taxon>TCBD clade</taxon>
        <taxon>Bryopsidales</taxon>
        <taxon>Bryopsidineae</taxon>
        <taxon>Bryopsidaceae</taxon>
        <taxon>Pseudochlorodesmis</taxon>
    </lineage>
</organism>
<dbReference type="Gene3D" id="1.10.455.10">
    <property type="entry name" value="Ribosomal protein S7 domain"/>
    <property type="match status" value="1"/>
</dbReference>
<keyword evidence="5" id="KW-0687">Ribonucleoprotein</keyword>
<accession>A0A386AXZ4</accession>
<keyword evidence="8" id="KW-0150">Chloroplast</keyword>
<reference evidence="8" key="1">
    <citation type="submission" date="2018-07" db="EMBL/GenBank/DDBJ databases">
        <authorList>
            <person name="Quirk P.G."/>
            <person name="Krulwich T.A."/>
        </authorList>
    </citation>
    <scope>NUCLEOTIDE SEQUENCE</scope>
</reference>
<dbReference type="AlphaFoldDB" id="A0A386AXZ4"/>
<dbReference type="PIRSF" id="PIRSF002122">
    <property type="entry name" value="RPS7p_RPS7a_RPS5e_RPS7o"/>
    <property type="match status" value="1"/>
</dbReference>
<evidence type="ECO:0000256" key="3">
    <source>
        <dbReference type="ARBA" id="ARBA00022884"/>
    </source>
</evidence>
<protein>
    <recommendedName>
        <fullName evidence="6">Small ribosomal subunit protein uS7c</fullName>
    </recommendedName>
</protein>
<name>A0A386AXZ4_9CHLO</name>
<dbReference type="InterPro" id="IPR036823">
    <property type="entry name" value="Ribosomal_uS7_dom_sf"/>
</dbReference>
<gene>
    <name evidence="8" type="primary">rps7</name>
</gene>
<evidence type="ECO:0000256" key="1">
    <source>
        <dbReference type="ARBA" id="ARBA00007151"/>
    </source>
</evidence>
<evidence type="ECO:0000256" key="6">
    <source>
        <dbReference type="ARBA" id="ARBA00035151"/>
    </source>
</evidence>
<keyword evidence="3" id="KW-0694">RNA-binding</keyword>
<keyword evidence="8" id="KW-0934">Plastid</keyword>
<evidence type="ECO:0000256" key="2">
    <source>
        <dbReference type="ARBA" id="ARBA00022730"/>
    </source>
</evidence>
<keyword evidence="4 8" id="KW-0689">Ribosomal protein</keyword>
<proteinExistence type="inferred from homology"/>
<dbReference type="GO" id="GO:0006412">
    <property type="term" value="P:translation"/>
    <property type="evidence" value="ECO:0007669"/>
    <property type="project" value="InterPro"/>
</dbReference>
<dbReference type="EMBL" id="MH591094">
    <property type="protein sequence ID" value="AYC64324.1"/>
    <property type="molecule type" value="Genomic_DNA"/>
</dbReference>
<dbReference type="SUPFAM" id="SSF47973">
    <property type="entry name" value="Ribosomal protein S7"/>
    <property type="match status" value="1"/>
</dbReference>
<dbReference type="InterPro" id="IPR000235">
    <property type="entry name" value="Ribosomal_uS7"/>
</dbReference>
<dbReference type="InterPro" id="IPR023798">
    <property type="entry name" value="Ribosomal_uS7_dom"/>
</dbReference>
<dbReference type="NCBIfam" id="TIGR01029">
    <property type="entry name" value="rpsG_bact"/>
    <property type="match status" value="1"/>
</dbReference>
<dbReference type="GO" id="GO:0003735">
    <property type="term" value="F:structural constituent of ribosome"/>
    <property type="evidence" value="ECO:0007669"/>
    <property type="project" value="InterPro"/>
</dbReference>
<feature type="domain" description="Small ribosomal subunit protein uS7" evidence="7">
    <location>
        <begin position="23"/>
        <end position="158"/>
    </location>
</feature>
<dbReference type="GO" id="GO:0019843">
    <property type="term" value="F:rRNA binding"/>
    <property type="evidence" value="ECO:0007669"/>
    <property type="project" value="UniProtKB-KW"/>
</dbReference>
<evidence type="ECO:0000313" key="8">
    <source>
        <dbReference type="EMBL" id="AYC64324.1"/>
    </source>
</evidence>
<keyword evidence="2" id="KW-0699">rRNA-binding</keyword>
<dbReference type="Pfam" id="PF00177">
    <property type="entry name" value="Ribosomal_S7"/>
    <property type="match status" value="1"/>
</dbReference>
<dbReference type="PANTHER" id="PTHR11205">
    <property type="entry name" value="RIBOSOMAL PROTEIN S7"/>
    <property type="match status" value="1"/>
</dbReference>
<dbReference type="InterPro" id="IPR005717">
    <property type="entry name" value="Ribosomal_uS7_bac/org-type"/>
</dbReference>
<evidence type="ECO:0000256" key="4">
    <source>
        <dbReference type="ARBA" id="ARBA00022980"/>
    </source>
</evidence>
<sequence>MARTKKFQLSRNSNSLRLQKIQKLDSAYTNKFIEMIIQRLMRNGKKKLAYRILQKSLTQIRTKTQQDPLLVVEKAIRNITPSVEIQTRRIGGAVYPIPIELDISRGIPRAIGWILIAAKKRSGSILAINLANEFIDASKKVGNAFHKKEEIHKIADANARIVKK</sequence>
<dbReference type="GO" id="GO:0015935">
    <property type="term" value="C:small ribosomal subunit"/>
    <property type="evidence" value="ECO:0007669"/>
    <property type="project" value="InterPro"/>
</dbReference>